<feature type="region of interest" description="Disordered" evidence="1">
    <location>
        <begin position="1"/>
        <end position="31"/>
    </location>
</feature>
<organism evidence="2 3">
    <name type="scientific">Armillaria gallica</name>
    <name type="common">Bulbous honey fungus</name>
    <name type="synonym">Armillaria bulbosa</name>
    <dbReference type="NCBI Taxonomy" id="47427"/>
    <lineage>
        <taxon>Eukaryota</taxon>
        <taxon>Fungi</taxon>
        <taxon>Dikarya</taxon>
        <taxon>Basidiomycota</taxon>
        <taxon>Agaricomycotina</taxon>
        <taxon>Agaricomycetes</taxon>
        <taxon>Agaricomycetidae</taxon>
        <taxon>Agaricales</taxon>
        <taxon>Marasmiineae</taxon>
        <taxon>Physalacriaceae</taxon>
        <taxon>Armillaria</taxon>
    </lineage>
</organism>
<dbReference type="AlphaFoldDB" id="A0A2H3CA56"/>
<dbReference type="Proteomes" id="UP000217790">
    <property type="component" value="Unassembled WGS sequence"/>
</dbReference>
<proteinExistence type="predicted"/>
<protein>
    <submittedName>
        <fullName evidence="2">Uncharacterized protein</fullName>
    </submittedName>
</protein>
<gene>
    <name evidence="2" type="ORF">ARMGADRAFT_97491</name>
</gene>
<accession>A0A2H3CA56</accession>
<reference evidence="3" key="1">
    <citation type="journal article" date="2017" name="Nat. Ecol. Evol.">
        <title>Genome expansion and lineage-specific genetic innovations in the forest pathogenic fungi Armillaria.</title>
        <authorList>
            <person name="Sipos G."/>
            <person name="Prasanna A.N."/>
            <person name="Walter M.C."/>
            <person name="O'Connor E."/>
            <person name="Balint B."/>
            <person name="Krizsan K."/>
            <person name="Kiss B."/>
            <person name="Hess J."/>
            <person name="Varga T."/>
            <person name="Slot J."/>
            <person name="Riley R."/>
            <person name="Boka B."/>
            <person name="Rigling D."/>
            <person name="Barry K."/>
            <person name="Lee J."/>
            <person name="Mihaltcheva S."/>
            <person name="LaButti K."/>
            <person name="Lipzen A."/>
            <person name="Waldron R."/>
            <person name="Moloney N.M."/>
            <person name="Sperisen C."/>
            <person name="Kredics L."/>
            <person name="Vagvoelgyi C."/>
            <person name="Patrignani A."/>
            <person name="Fitzpatrick D."/>
            <person name="Nagy I."/>
            <person name="Doyle S."/>
            <person name="Anderson J.B."/>
            <person name="Grigoriev I.V."/>
            <person name="Gueldener U."/>
            <person name="Muensterkoetter M."/>
            <person name="Nagy L.G."/>
        </authorList>
    </citation>
    <scope>NUCLEOTIDE SEQUENCE [LARGE SCALE GENOMIC DNA]</scope>
    <source>
        <strain evidence="3">Ar21-2</strain>
    </source>
</reference>
<dbReference type="InParanoid" id="A0A2H3CA56"/>
<dbReference type="OrthoDB" id="10589922at2759"/>
<dbReference type="EMBL" id="KZ293756">
    <property type="protein sequence ID" value="PBK79961.1"/>
    <property type="molecule type" value="Genomic_DNA"/>
</dbReference>
<name>A0A2H3CA56_ARMGA</name>
<sequence>MHLPSLSEPHCRRLTPAQHVHPLLPPTTTVSWRSSATETAVSKTEHSSRATRTVSTVVVVIAIPPALPRLSISCIGDFSTHNGALWSSKRHIDHGAATAGKSCSTRYLPVDGAIDARHAATFQPPNEANRKQHYEFTRRAGIPASKPSSVLALLPHLRAAAISQRQETVAVVKYQQRRRVFKSAPIRLMRKGTSGEERGFGE</sequence>
<evidence type="ECO:0000313" key="3">
    <source>
        <dbReference type="Proteomes" id="UP000217790"/>
    </source>
</evidence>
<keyword evidence="3" id="KW-1185">Reference proteome</keyword>
<evidence type="ECO:0000256" key="1">
    <source>
        <dbReference type="SAM" id="MobiDB-lite"/>
    </source>
</evidence>
<evidence type="ECO:0000313" key="2">
    <source>
        <dbReference type="EMBL" id="PBK79961.1"/>
    </source>
</evidence>